<gene>
    <name evidence="5" type="ORF">GRI47_14305</name>
</gene>
<dbReference type="PROSITE" id="PS50005">
    <property type="entry name" value="TPR"/>
    <property type="match status" value="1"/>
</dbReference>
<dbReference type="InterPro" id="IPR011250">
    <property type="entry name" value="OMP/PagP_B-barrel"/>
</dbReference>
<evidence type="ECO:0000256" key="3">
    <source>
        <dbReference type="SAM" id="SignalP"/>
    </source>
</evidence>
<dbReference type="Proteomes" id="UP000430272">
    <property type="component" value="Unassembled WGS sequence"/>
</dbReference>
<reference evidence="5 6" key="1">
    <citation type="submission" date="2019-12" db="EMBL/GenBank/DDBJ databases">
        <title>Genomic-based taxomic classification of the family Erythrobacteraceae.</title>
        <authorList>
            <person name="Xu L."/>
        </authorList>
    </citation>
    <scope>NUCLEOTIDE SEQUENCE [LARGE SCALE GENOMIC DNA]</scope>
    <source>
        <strain evidence="5 6">JCM 17468</strain>
    </source>
</reference>
<dbReference type="InterPro" id="IPR011990">
    <property type="entry name" value="TPR-like_helical_dom_sf"/>
</dbReference>
<keyword evidence="1 3" id="KW-0732">Signal</keyword>
<feature type="chain" id="PRO_5032370220" evidence="3">
    <location>
        <begin position="27"/>
        <end position="429"/>
    </location>
</feature>
<evidence type="ECO:0000259" key="4">
    <source>
        <dbReference type="Pfam" id="PF13505"/>
    </source>
</evidence>
<evidence type="ECO:0000256" key="1">
    <source>
        <dbReference type="ARBA" id="ARBA00022729"/>
    </source>
</evidence>
<dbReference type="InterPro" id="IPR027385">
    <property type="entry name" value="Beta-barrel_OMP"/>
</dbReference>
<evidence type="ECO:0000256" key="2">
    <source>
        <dbReference type="PROSITE-ProRule" id="PRU00339"/>
    </source>
</evidence>
<dbReference type="Pfam" id="PF13505">
    <property type="entry name" value="OMP_b-brl"/>
    <property type="match status" value="1"/>
</dbReference>
<feature type="repeat" description="TPR" evidence="2">
    <location>
        <begin position="50"/>
        <end position="83"/>
    </location>
</feature>
<dbReference type="SUPFAM" id="SSF48452">
    <property type="entry name" value="TPR-like"/>
    <property type="match status" value="1"/>
</dbReference>
<dbReference type="SUPFAM" id="SSF56935">
    <property type="entry name" value="Porins"/>
    <property type="match status" value="1"/>
</dbReference>
<proteinExistence type="predicted"/>
<keyword evidence="6" id="KW-1185">Reference proteome</keyword>
<evidence type="ECO:0000313" key="5">
    <source>
        <dbReference type="EMBL" id="MXO55173.1"/>
    </source>
</evidence>
<dbReference type="Gene3D" id="1.25.40.10">
    <property type="entry name" value="Tetratricopeptide repeat domain"/>
    <property type="match status" value="1"/>
</dbReference>
<dbReference type="Pfam" id="PF14559">
    <property type="entry name" value="TPR_19"/>
    <property type="match status" value="1"/>
</dbReference>
<keyword evidence="2" id="KW-0802">TPR repeat</keyword>
<dbReference type="SUPFAM" id="SSF56925">
    <property type="entry name" value="OMPA-like"/>
    <property type="match status" value="1"/>
</dbReference>
<dbReference type="RefSeq" id="WP_160662034.1">
    <property type="nucleotide sequence ID" value="NZ_BAABDV010000004.1"/>
</dbReference>
<dbReference type="AlphaFoldDB" id="A0A844YD64"/>
<dbReference type="InterPro" id="IPR019734">
    <property type="entry name" value="TPR_rpt"/>
</dbReference>
<dbReference type="OrthoDB" id="6116449at2"/>
<dbReference type="EMBL" id="WTYD01000004">
    <property type="protein sequence ID" value="MXO55173.1"/>
    <property type="molecule type" value="Genomic_DNA"/>
</dbReference>
<feature type="domain" description="Outer membrane protein beta-barrel" evidence="4">
    <location>
        <begin position="280"/>
        <end position="427"/>
    </location>
</feature>
<organism evidence="5 6">
    <name type="scientific">Qipengyuania pelagi</name>
    <dbReference type="NCBI Taxonomy" id="994320"/>
    <lineage>
        <taxon>Bacteria</taxon>
        <taxon>Pseudomonadati</taxon>
        <taxon>Pseudomonadota</taxon>
        <taxon>Alphaproteobacteria</taxon>
        <taxon>Sphingomonadales</taxon>
        <taxon>Erythrobacteraceae</taxon>
        <taxon>Qipengyuania</taxon>
    </lineage>
</organism>
<name>A0A844YD64_9SPHN</name>
<comment type="caution">
    <text evidence="5">The sequence shown here is derived from an EMBL/GenBank/DDBJ whole genome shotgun (WGS) entry which is preliminary data.</text>
</comment>
<accession>A0A844YD64</accession>
<evidence type="ECO:0000313" key="6">
    <source>
        <dbReference type="Proteomes" id="UP000430272"/>
    </source>
</evidence>
<feature type="signal peptide" evidence="3">
    <location>
        <begin position="1"/>
        <end position="26"/>
    </location>
</feature>
<protein>
    <submittedName>
        <fullName evidence="5">Tetratricopeptide repeat protein</fullName>
    </submittedName>
</protein>
<sequence length="429" mass="46204">MTFSKMTAYLAIGAAVTFIASAPAFAQDDTANAGRYASLAAQVEDRPGDPAFDYELATAAIDAGRYGEAIIALQRVLAMQPNNAAARAELARAYALAGDIDTARAEFATVVDDPSLPDPVRNRFTGFVRQFDRQIQGGGSDVSGFVDARIGYDDNINAATDLTTITIPLFSFLGPGTLGAGARAQGDEFYEIQSGISGVAAIGRQDRVFASALASWRDNFDSRTFDQAAITGTAGYAHSFANRDVVSLSGQVQRFWLGRDGFRASYGLIGQYTHALADGEALTLSAQWNRLDFDTDPLRDSDRFAASLGYVTRMVSAALTGGKEETRRQAGDAQSNWFLGANVGGEFPVADKVAVLAGAAFDLRRYDAADPLFLAKRNDERIDLTGGIKFALTEAIFVTPQASYTRNFSNIALYDYERWTISAGLRFEF</sequence>